<dbReference type="EMBL" id="JACTNZ010000007">
    <property type="protein sequence ID" value="KAG5539114.1"/>
    <property type="molecule type" value="Genomic_DNA"/>
</dbReference>
<organism evidence="12 13">
    <name type="scientific">Rhododendron griersonianum</name>
    <dbReference type="NCBI Taxonomy" id="479676"/>
    <lineage>
        <taxon>Eukaryota</taxon>
        <taxon>Viridiplantae</taxon>
        <taxon>Streptophyta</taxon>
        <taxon>Embryophyta</taxon>
        <taxon>Tracheophyta</taxon>
        <taxon>Spermatophyta</taxon>
        <taxon>Magnoliopsida</taxon>
        <taxon>eudicotyledons</taxon>
        <taxon>Gunneridae</taxon>
        <taxon>Pentapetalae</taxon>
        <taxon>asterids</taxon>
        <taxon>Ericales</taxon>
        <taxon>Ericaceae</taxon>
        <taxon>Ericoideae</taxon>
        <taxon>Rhodoreae</taxon>
        <taxon>Rhododendron</taxon>
    </lineage>
</organism>
<evidence type="ECO:0000256" key="9">
    <source>
        <dbReference type="ARBA" id="ARBA00023180"/>
    </source>
</evidence>
<evidence type="ECO:0000313" key="12">
    <source>
        <dbReference type="EMBL" id="KAG5539114.1"/>
    </source>
</evidence>
<evidence type="ECO:0000256" key="7">
    <source>
        <dbReference type="ARBA" id="ARBA00022801"/>
    </source>
</evidence>
<accession>A0AAV6JHR2</accession>
<comment type="similarity">
    <text evidence="2 11">Belongs to the peptidase S10 family.</text>
</comment>
<evidence type="ECO:0000256" key="6">
    <source>
        <dbReference type="ARBA" id="ARBA00022729"/>
    </source>
</evidence>
<dbReference type="PANTHER" id="PTHR11802:SF132">
    <property type="entry name" value="SERINE CARBOXYPEPTIDASE-LIKE 36-RELATED"/>
    <property type="match status" value="1"/>
</dbReference>
<keyword evidence="4 11" id="KW-0121">Carboxypeptidase</keyword>
<dbReference type="FunFam" id="3.40.50.11320:FF:000002">
    <property type="entry name" value="Carboxypeptidase"/>
    <property type="match status" value="1"/>
</dbReference>
<evidence type="ECO:0000256" key="2">
    <source>
        <dbReference type="ARBA" id="ARBA00009431"/>
    </source>
</evidence>
<evidence type="ECO:0000313" key="13">
    <source>
        <dbReference type="Proteomes" id="UP000823749"/>
    </source>
</evidence>
<dbReference type="InterPro" id="IPR018202">
    <property type="entry name" value="Ser_caboxypep_ser_AS"/>
</dbReference>
<dbReference type="PANTHER" id="PTHR11802">
    <property type="entry name" value="SERINE PROTEASE FAMILY S10 SERINE CARBOXYPEPTIDASE"/>
    <property type="match status" value="1"/>
</dbReference>
<keyword evidence="3" id="KW-0964">Secreted</keyword>
<protein>
    <recommendedName>
        <fullName evidence="11">Carboxypeptidase</fullName>
        <ecNumber evidence="11">3.4.16.-</ecNumber>
    </recommendedName>
</protein>
<evidence type="ECO:0000256" key="5">
    <source>
        <dbReference type="ARBA" id="ARBA00022670"/>
    </source>
</evidence>
<dbReference type="GO" id="GO:0004185">
    <property type="term" value="F:serine-type carboxypeptidase activity"/>
    <property type="evidence" value="ECO:0007669"/>
    <property type="project" value="UniProtKB-UniRule"/>
</dbReference>
<feature type="chain" id="PRO_5043111034" description="Carboxypeptidase" evidence="11">
    <location>
        <begin position="25"/>
        <end position="419"/>
    </location>
</feature>
<dbReference type="PRINTS" id="PR00724">
    <property type="entry name" value="CRBOXYPTASEC"/>
</dbReference>
<dbReference type="Pfam" id="PF00450">
    <property type="entry name" value="Peptidase_S10"/>
    <property type="match status" value="2"/>
</dbReference>
<evidence type="ECO:0000256" key="11">
    <source>
        <dbReference type="RuleBase" id="RU361156"/>
    </source>
</evidence>
<keyword evidence="13" id="KW-1185">Reference proteome</keyword>
<dbReference type="InterPro" id="IPR029058">
    <property type="entry name" value="AB_hydrolase_fold"/>
</dbReference>
<dbReference type="GO" id="GO:0005576">
    <property type="term" value="C:extracellular region"/>
    <property type="evidence" value="ECO:0007669"/>
    <property type="project" value="UniProtKB-SubCell"/>
</dbReference>
<dbReference type="AlphaFoldDB" id="A0AAV6JHR2"/>
<dbReference type="Proteomes" id="UP000823749">
    <property type="component" value="Chromosome 7"/>
</dbReference>
<sequence>MATKASAVLFFFLTISFFIPLTHAKKQTEALSQLYKAKLRKNSPVDTGRFGPIQDRNGPKVLPQEGMKERDRIDVLPGQPNAGFDQYGPGCSSLAYGALQELGPFRVHSDGKTLYENPFAWNHAANVLFLESPAGVGFSYSNTTSDVAFGGDRRTASDNYVFLLNWLERFPEYKNAEFYIGGESYAGHYVPQLAHTILHFNKLANKTLVNLKGIIIGNAVINDLTDNIGMVDYFGSHALISDLAQLRIREHCNFSDDDAAAESAECSSGLTEANRVFDDIDVYNIYGPVCFSPNLTAKPIKASVLNFDPCSDNYVHAYLNSPEIQTNNHSGDTDGRVPVTSTKYSLNKMKLPVKTAWYPWFLNGEVGGYTQVYKGDLTFVTVRGAGHQVPSYSPPRALSLISHFLAGTTLPNSTSIKHY</sequence>
<comment type="subcellular location">
    <subcellularLocation>
        <location evidence="1">Secreted</location>
    </subcellularLocation>
</comment>
<comment type="caution">
    <text evidence="12">The sequence shown here is derived from an EMBL/GenBank/DDBJ whole genome shotgun (WGS) entry which is preliminary data.</text>
</comment>
<proteinExistence type="inferred from homology"/>
<evidence type="ECO:0000256" key="8">
    <source>
        <dbReference type="ARBA" id="ARBA00023157"/>
    </source>
</evidence>
<comment type="function">
    <text evidence="10">Probable carboxypeptidase.</text>
</comment>
<dbReference type="EC" id="3.4.16.-" evidence="11"/>
<evidence type="ECO:0000256" key="3">
    <source>
        <dbReference type="ARBA" id="ARBA00022525"/>
    </source>
</evidence>
<gene>
    <name evidence="12" type="ORF">RHGRI_019610</name>
</gene>
<reference evidence="12" key="1">
    <citation type="submission" date="2020-08" db="EMBL/GenBank/DDBJ databases">
        <title>Plant Genome Project.</title>
        <authorList>
            <person name="Zhang R.-G."/>
        </authorList>
    </citation>
    <scope>NUCLEOTIDE SEQUENCE</scope>
    <source>
        <strain evidence="12">WSP0</strain>
        <tissue evidence="12">Leaf</tissue>
    </source>
</reference>
<keyword evidence="6 11" id="KW-0732">Signal</keyword>
<keyword evidence="8" id="KW-1015">Disulfide bond</keyword>
<dbReference type="InterPro" id="IPR001563">
    <property type="entry name" value="Peptidase_S10"/>
</dbReference>
<feature type="signal peptide" evidence="11">
    <location>
        <begin position="1"/>
        <end position="24"/>
    </location>
</feature>
<evidence type="ECO:0000256" key="1">
    <source>
        <dbReference type="ARBA" id="ARBA00004613"/>
    </source>
</evidence>
<keyword evidence="5 11" id="KW-0645">Protease</keyword>
<keyword evidence="7 11" id="KW-0378">Hydrolase</keyword>
<name>A0AAV6JHR2_9ERIC</name>
<dbReference type="Gene3D" id="3.40.50.12670">
    <property type="match status" value="1"/>
</dbReference>
<dbReference type="GO" id="GO:0006508">
    <property type="term" value="P:proteolysis"/>
    <property type="evidence" value="ECO:0007669"/>
    <property type="project" value="UniProtKB-KW"/>
</dbReference>
<dbReference type="PROSITE" id="PS00560">
    <property type="entry name" value="CARBOXYPEPT_SER_HIS"/>
    <property type="match status" value="1"/>
</dbReference>
<dbReference type="Gene3D" id="3.40.50.1820">
    <property type="entry name" value="alpha/beta hydrolase"/>
    <property type="match status" value="1"/>
</dbReference>
<dbReference type="SUPFAM" id="SSF53474">
    <property type="entry name" value="alpha/beta-Hydrolases"/>
    <property type="match status" value="1"/>
</dbReference>
<keyword evidence="9" id="KW-0325">Glycoprotein</keyword>
<evidence type="ECO:0000256" key="4">
    <source>
        <dbReference type="ARBA" id="ARBA00022645"/>
    </source>
</evidence>
<dbReference type="InterPro" id="IPR033124">
    <property type="entry name" value="Ser_caboxypep_his_AS"/>
</dbReference>
<dbReference type="GO" id="GO:0005773">
    <property type="term" value="C:vacuole"/>
    <property type="evidence" value="ECO:0007669"/>
    <property type="project" value="TreeGrafter"/>
</dbReference>
<evidence type="ECO:0000256" key="10">
    <source>
        <dbReference type="ARBA" id="ARBA00037399"/>
    </source>
</evidence>
<dbReference type="FunFam" id="3.40.50.1820:FF:000409">
    <property type="entry name" value="Carboxypeptidase"/>
    <property type="match status" value="1"/>
</dbReference>
<dbReference type="PROSITE" id="PS00131">
    <property type="entry name" value="CARBOXYPEPT_SER_SER"/>
    <property type="match status" value="1"/>
</dbReference>